<evidence type="ECO:0000256" key="1">
    <source>
        <dbReference type="SAM" id="SignalP"/>
    </source>
</evidence>
<proteinExistence type="predicted"/>
<dbReference type="Proteomes" id="UP000627292">
    <property type="component" value="Unassembled WGS sequence"/>
</dbReference>
<feature type="signal peptide" evidence="1">
    <location>
        <begin position="1"/>
        <end position="22"/>
    </location>
</feature>
<dbReference type="RefSeq" id="WP_188949597.1">
    <property type="nucleotide sequence ID" value="NZ_BMIB01000001.1"/>
</dbReference>
<dbReference type="AlphaFoldDB" id="A0A917IMA3"/>
<keyword evidence="1" id="KW-0732">Signal</keyword>
<comment type="caution">
    <text evidence="2">The sequence shown here is derived from an EMBL/GenBank/DDBJ whole genome shotgun (WGS) entry which is preliminary data.</text>
</comment>
<accession>A0A917IMA3</accession>
<evidence type="ECO:0000313" key="3">
    <source>
        <dbReference type="Proteomes" id="UP000627292"/>
    </source>
</evidence>
<protein>
    <submittedName>
        <fullName evidence="2">Uncharacterized protein</fullName>
    </submittedName>
</protein>
<organism evidence="2 3">
    <name type="scientific">Filimonas zeae</name>
    <dbReference type="NCBI Taxonomy" id="1737353"/>
    <lineage>
        <taxon>Bacteria</taxon>
        <taxon>Pseudomonadati</taxon>
        <taxon>Bacteroidota</taxon>
        <taxon>Chitinophagia</taxon>
        <taxon>Chitinophagales</taxon>
        <taxon>Chitinophagaceae</taxon>
        <taxon>Filimonas</taxon>
    </lineage>
</organism>
<name>A0A917IMA3_9BACT</name>
<gene>
    <name evidence="2" type="ORF">GCM10011379_00860</name>
</gene>
<reference evidence="2" key="2">
    <citation type="submission" date="2020-09" db="EMBL/GenBank/DDBJ databases">
        <authorList>
            <person name="Sun Q."/>
            <person name="Zhou Y."/>
        </authorList>
    </citation>
    <scope>NUCLEOTIDE SEQUENCE</scope>
    <source>
        <strain evidence="2">CGMCC 1.15290</strain>
    </source>
</reference>
<dbReference type="EMBL" id="BMIB01000001">
    <property type="protein sequence ID" value="GGH56837.1"/>
    <property type="molecule type" value="Genomic_DNA"/>
</dbReference>
<reference evidence="2" key="1">
    <citation type="journal article" date="2014" name="Int. J. Syst. Evol. Microbiol.">
        <title>Complete genome sequence of Corynebacterium casei LMG S-19264T (=DSM 44701T), isolated from a smear-ripened cheese.</title>
        <authorList>
            <consortium name="US DOE Joint Genome Institute (JGI-PGF)"/>
            <person name="Walter F."/>
            <person name="Albersmeier A."/>
            <person name="Kalinowski J."/>
            <person name="Ruckert C."/>
        </authorList>
    </citation>
    <scope>NUCLEOTIDE SEQUENCE</scope>
    <source>
        <strain evidence="2">CGMCC 1.15290</strain>
    </source>
</reference>
<keyword evidence="3" id="KW-1185">Reference proteome</keyword>
<dbReference type="PROSITE" id="PS51257">
    <property type="entry name" value="PROKAR_LIPOPROTEIN"/>
    <property type="match status" value="1"/>
</dbReference>
<feature type="chain" id="PRO_5038008029" evidence="1">
    <location>
        <begin position="23"/>
        <end position="258"/>
    </location>
</feature>
<evidence type="ECO:0000313" key="2">
    <source>
        <dbReference type="EMBL" id="GGH56837.1"/>
    </source>
</evidence>
<sequence>MNKHALLAWPVLLALACNNVPAEEKPADTTATIAATAVTPVPPVTTGASNALADTFTMGERTYYVVPMEQSPFPTEPEQDVTEMDVAEKAALARTTGVKRIGDTLLLPVDKGEPVAMVNNNSDGDDYAHYYYDSYLPEINCYCLIGTYYEAGDYVLLNRSTGANIHVWGKPVISPDKKMLICPSYDLEAGFIPNGFQVFTNDNGALENTGDVSLTKWGPGRVKWLDNNTIAVEQLYPTLDGNGDATKAEVSAGKITLR</sequence>